<keyword evidence="1" id="KW-0547">Nucleotide-binding</keyword>
<dbReference type="GO" id="GO:0003924">
    <property type="term" value="F:GTPase activity"/>
    <property type="evidence" value="ECO:0007669"/>
    <property type="project" value="InterPro"/>
</dbReference>
<dbReference type="SMART" id="SM00864">
    <property type="entry name" value="Tubulin"/>
    <property type="match status" value="1"/>
</dbReference>
<dbReference type="GO" id="GO:0005525">
    <property type="term" value="F:GTP binding"/>
    <property type="evidence" value="ECO:0007669"/>
    <property type="project" value="UniProtKB-KW"/>
</dbReference>
<dbReference type="InterPro" id="IPR003008">
    <property type="entry name" value="Tubulin_FtsZ_GTPase"/>
</dbReference>
<proteinExistence type="predicted"/>
<name>A0A381X2X1_9ZZZZ</name>
<dbReference type="Pfam" id="PF00091">
    <property type="entry name" value="Tubulin"/>
    <property type="match status" value="1"/>
</dbReference>
<accession>A0A381X2X1</accession>
<dbReference type="PANTHER" id="PTHR30314">
    <property type="entry name" value="CELL DIVISION PROTEIN FTSZ-RELATED"/>
    <property type="match status" value="1"/>
</dbReference>
<dbReference type="GO" id="GO:0051301">
    <property type="term" value="P:cell division"/>
    <property type="evidence" value="ECO:0007669"/>
    <property type="project" value="TreeGrafter"/>
</dbReference>
<dbReference type="AlphaFoldDB" id="A0A381X2X1"/>
<dbReference type="PROSITE" id="PS01135">
    <property type="entry name" value="FTSZ_2"/>
    <property type="match status" value="1"/>
</dbReference>
<dbReference type="PROSITE" id="PS01134">
    <property type="entry name" value="FTSZ_1"/>
    <property type="match status" value="1"/>
</dbReference>
<gene>
    <name evidence="4" type="ORF">METZ01_LOCUS111970</name>
</gene>
<protein>
    <recommendedName>
        <fullName evidence="3">Tubulin/FtsZ GTPase domain-containing protein</fullName>
    </recommendedName>
</protein>
<dbReference type="GO" id="GO:0005737">
    <property type="term" value="C:cytoplasm"/>
    <property type="evidence" value="ECO:0007669"/>
    <property type="project" value="TreeGrafter"/>
</dbReference>
<dbReference type="EMBL" id="UINC01013730">
    <property type="protein sequence ID" value="SVA59116.1"/>
    <property type="molecule type" value="Genomic_DNA"/>
</dbReference>
<keyword evidence="2" id="KW-0342">GTP-binding</keyword>
<dbReference type="PRINTS" id="PR00423">
    <property type="entry name" value="CELLDVISFTSZ"/>
</dbReference>
<dbReference type="SUPFAM" id="SSF52490">
    <property type="entry name" value="Tubulin nucleotide-binding domain-like"/>
    <property type="match status" value="1"/>
</dbReference>
<evidence type="ECO:0000259" key="3">
    <source>
        <dbReference type="SMART" id="SM00864"/>
    </source>
</evidence>
<dbReference type="PANTHER" id="PTHR30314:SF3">
    <property type="entry name" value="MITOCHONDRIAL DIVISION PROTEIN FSZA"/>
    <property type="match status" value="1"/>
</dbReference>
<organism evidence="4">
    <name type="scientific">marine metagenome</name>
    <dbReference type="NCBI Taxonomy" id="408172"/>
    <lineage>
        <taxon>unclassified sequences</taxon>
        <taxon>metagenomes</taxon>
        <taxon>ecological metagenomes</taxon>
    </lineage>
</organism>
<dbReference type="Gene3D" id="3.40.50.1440">
    <property type="entry name" value="Tubulin/FtsZ, GTPase domain"/>
    <property type="match status" value="1"/>
</dbReference>
<reference evidence="4" key="1">
    <citation type="submission" date="2018-05" db="EMBL/GenBank/DDBJ databases">
        <authorList>
            <person name="Lanie J.A."/>
            <person name="Ng W.-L."/>
            <person name="Kazmierczak K.M."/>
            <person name="Andrzejewski T.M."/>
            <person name="Davidsen T.M."/>
            <person name="Wayne K.J."/>
            <person name="Tettelin H."/>
            <person name="Glass J.I."/>
            <person name="Rusch D."/>
            <person name="Podicherti R."/>
            <person name="Tsui H.-C.T."/>
            <person name="Winkler M.E."/>
        </authorList>
    </citation>
    <scope>NUCLEOTIDE SEQUENCE</scope>
</reference>
<feature type="non-terminal residue" evidence="4">
    <location>
        <position position="1"/>
    </location>
</feature>
<feature type="non-terminal residue" evidence="4">
    <location>
        <position position="220"/>
    </location>
</feature>
<dbReference type="InterPro" id="IPR020805">
    <property type="entry name" value="Cell_div_FtsZ_CS"/>
</dbReference>
<sequence>MPEFAYELMDTDRQKANIKVIGIGGGGGNAVSHMASQGIQGVDFLCANTDTQALASTSVENKLQIGINETKGLGSGSIPEKGRASAQEDRERIASAIKGTDEEKTNMLFIAAGLGGGTGTGASPVVAEIAQELEILTVAVVTTPFSWEGLTRVECADKGIEDLRKCVDALILIPNDKLQSLGKATTMIDAFGAANDVLLNSVQGIAELITIPGLINLDFA</sequence>
<dbReference type="CDD" id="cd02201">
    <property type="entry name" value="FtsZ_type1"/>
    <property type="match status" value="1"/>
</dbReference>
<dbReference type="InterPro" id="IPR000158">
    <property type="entry name" value="Cell_div_FtsZ"/>
</dbReference>
<dbReference type="InterPro" id="IPR045061">
    <property type="entry name" value="FtsZ/CetZ"/>
</dbReference>
<dbReference type="FunFam" id="3.40.50.1440:FF:000001">
    <property type="entry name" value="Cell division protein FtsZ"/>
    <property type="match status" value="1"/>
</dbReference>
<dbReference type="InterPro" id="IPR036525">
    <property type="entry name" value="Tubulin/FtsZ_GTPase_sf"/>
</dbReference>
<feature type="domain" description="Tubulin/FtsZ GTPase" evidence="3">
    <location>
        <begin position="17"/>
        <end position="213"/>
    </location>
</feature>
<dbReference type="GO" id="GO:0032153">
    <property type="term" value="C:cell division site"/>
    <property type="evidence" value="ECO:0007669"/>
    <property type="project" value="TreeGrafter"/>
</dbReference>
<evidence type="ECO:0000256" key="1">
    <source>
        <dbReference type="ARBA" id="ARBA00022741"/>
    </source>
</evidence>
<evidence type="ECO:0000313" key="4">
    <source>
        <dbReference type="EMBL" id="SVA59116.1"/>
    </source>
</evidence>
<evidence type="ECO:0000256" key="2">
    <source>
        <dbReference type="ARBA" id="ARBA00023134"/>
    </source>
</evidence>